<evidence type="ECO:0000313" key="3">
    <source>
        <dbReference type="Proteomes" id="UP000277212"/>
    </source>
</evidence>
<dbReference type="Proteomes" id="UP000277212">
    <property type="component" value="Unassembled WGS sequence"/>
</dbReference>
<reference evidence="2 3" key="1">
    <citation type="submission" date="2017-06" db="EMBL/GenBank/DDBJ databases">
        <title>Comparative genomic analysis of Ambrosia Fusariam Clade fungi.</title>
        <authorList>
            <person name="Stajich J.E."/>
            <person name="Carrillo J."/>
            <person name="Kijimoto T."/>
            <person name="Eskalen A."/>
            <person name="O'Donnell K."/>
            <person name="Kasson M."/>
        </authorList>
    </citation>
    <scope>NUCLEOTIDE SEQUENCE [LARGE SCALE GENOMIC DNA]</scope>
    <source>
        <strain evidence="2">UCR3666</strain>
    </source>
</reference>
<evidence type="ECO:0000313" key="2">
    <source>
        <dbReference type="EMBL" id="RMJ12532.1"/>
    </source>
</evidence>
<dbReference type="AlphaFoldDB" id="A0A3M2S5J4"/>
<protein>
    <submittedName>
        <fullName evidence="2">Uncharacterized protein</fullName>
    </submittedName>
</protein>
<sequence length="92" mass="10360">MLKTTIRVARAGEERTDSGRTGSSELPPMRGADRNAIRRELTRRTASTDTLHDENFGERQSDHRLQGPSHPITLGPEYLEPGRSGDDEEPYR</sequence>
<name>A0A3M2S5J4_9HYPO</name>
<evidence type="ECO:0000256" key="1">
    <source>
        <dbReference type="SAM" id="MobiDB-lite"/>
    </source>
</evidence>
<accession>A0A3M2S5J4</accession>
<feature type="compositionally biased region" description="Basic and acidic residues" evidence="1">
    <location>
        <begin position="50"/>
        <end position="65"/>
    </location>
</feature>
<proteinExistence type="predicted"/>
<gene>
    <name evidence="2" type="ORF">CDV36_007795</name>
</gene>
<feature type="region of interest" description="Disordered" evidence="1">
    <location>
        <begin position="1"/>
        <end position="92"/>
    </location>
</feature>
<organism evidence="2 3">
    <name type="scientific">Fusarium kuroshium</name>
    <dbReference type="NCBI Taxonomy" id="2010991"/>
    <lineage>
        <taxon>Eukaryota</taxon>
        <taxon>Fungi</taxon>
        <taxon>Dikarya</taxon>
        <taxon>Ascomycota</taxon>
        <taxon>Pezizomycotina</taxon>
        <taxon>Sordariomycetes</taxon>
        <taxon>Hypocreomycetidae</taxon>
        <taxon>Hypocreales</taxon>
        <taxon>Nectriaceae</taxon>
        <taxon>Fusarium</taxon>
        <taxon>Fusarium solani species complex</taxon>
    </lineage>
</organism>
<dbReference type="EMBL" id="NKUJ01000133">
    <property type="protein sequence ID" value="RMJ12532.1"/>
    <property type="molecule type" value="Genomic_DNA"/>
</dbReference>
<feature type="compositionally biased region" description="Basic and acidic residues" evidence="1">
    <location>
        <begin position="31"/>
        <end position="43"/>
    </location>
</feature>
<comment type="caution">
    <text evidence="2">The sequence shown here is derived from an EMBL/GenBank/DDBJ whole genome shotgun (WGS) entry which is preliminary data.</text>
</comment>
<keyword evidence="3" id="KW-1185">Reference proteome</keyword>